<dbReference type="InterPro" id="IPR003000">
    <property type="entry name" value="Sirtuin"/>
</dbReference>
<dbReference type="KEGG" id="cwo:Cwoe_1664"/>
<dbReference type="Gene3D" id="3.40.50.1220">
    <property type="entry name" value="TPP-binding domain"/>
    <property type="match status" value="1"/>
</dbReference>
<feature type="binding site" evidence="4">
    <location>
        <position position="132"/>
    </location>
    <ligand>
        <name>Zn(2+)</name>
        <dbReference type="ChEBI" id="CHEBI:29105"/>
    </ligand>
</feature>
<dbReference type="InterPro" id="IPR026591">
    <property type="entry name" value="Sirtuin_cat_small_dom_sf"/>
</dbReference>
<feature type="domain" description="Deacetylase sirtuin-type" evidence="5">
    <location>
        <begin position="1"/>
        <end position="255"/>
    </location>
</feature>
<dbReference type="eggNOG" id="COG0846">
    <property type="taxonomic scope" value="Bacteria"/>
</dbReference>
<name>D3F115_CONWI</name>
<dbReference type="RefSeq" id="WP_012933142.1">
    <property type="nucleotide sequence ID" value="NC_013739.1"/>
</dbReference>
<evidence type="ECO:0000256" key="4">
    <source>
        <dbReference type="PROSITE-ProRule" id="PRU00236"/>
    </source>
</evidence>
<feature type="active site" description="Proton acceptor" evidence="4">
    <location>
        <position position="124"/>
    </location>
</feature>
<dbReference type="GO" id="GO:0070403">
    <property type="term" value="F:NAD+ binding"/>
    <property type="evidence" value="ECO:0007669"/>
    <property type="project" value="InterPro"/>
</dbReference>
<organism evidence="6 7">
    <name type="scientific">Conexibacter woesei (strain DSM 14684 / CCUG 47730 / CIP 108061 / JCM 11494 / NBRC 100937 / ID131577)</name>
    <dbReference type="NCBI Taxonomy" id="469383"/>
    <lineage>
        <taxon>Bacteria</taxon>
        <taxon>Bacillati</taxon>
        <taxon>Actinomycetota</taxon>
        <taxon>Thermoleophilia</taxon>
        <taxon>Solirubrobacterales</taxon>
        <taxon>Conexibacteraceae</taxon>
        <taxon>Conexibacter</taxon>
    </lineage>
</organism>
<evidence type="ECO:0000313" key="6">
    <source>
        <dbReference type="EMBL" id="ADB50091.1"/>
    </source>
</evidence>
<dbReference type="EC" id="2.3.1.286" evidence="1"/>
<protein>
    <recommendedName>
        <fullName evidence="1">protein acetyllysine N-acetyltransferase</fullName>
        <ecNumber evidence="1">2.3.1.286</ecNumber>
    </recommendedName>
</protein>
<dbReference type="NCBIfam" id="NF001753">
    <property type="entry name" value="PRK00481.1-3"/>
    <property type="match status" value="1"/>
</dbReference>
<evidence type="ECO:0000259" key="5">
    <source>
        <dbReference type="PROSITE" id="PS50305"/>
    </source>
</evidence>
<evidence type="ECO:0000256" key="3">
    <source>
        <dbReference type="ARBA" id="ARBA00023027"/>
    </source>
</evidence>
<keyword evidence="4" id="KW-0479">Metal-binding</keyword>
<dbReference type="SUPFAM" id="SSF52467">
    <property type="entry name" value="DHS-like NAD/FAD-binding domain"/>
    <property type="match status" value="1"/>
</dbReference>
<dbReference type="Gene3D" id="3.30.1600.10">
    <property type="entry name" value="SIR2/SIRT2 'Small Domain"/>
    <property type="match status" value="1"/>
</dbReference>
<sequence>MSGAAASAVALLAERMRAARSVVALTGAGISVPSGIPDFRTPRTGLWANVDPMEVAHIDAWRNDAARFWAFYGHRFQSLRDKRPNRAHEVLAELERRGIVETVITQNIDQLHERAGVADLIELHGSIAHSSCLACGARYPLAEVQARLEQDPQGVPRCDCGRPLKPDVVLFGELLPQAGLERAQTLALRADLLLCIGSSLEVYPVGELPSLTLRAGGEIAILTQGPTRYDRDAVVKLDGDIVAELEALLAELSAGS</sequence>
<dbReference type="GO" id="GO:0017136">
    <property type="term" value="F:histone deacetylase activity, NAD-dependent"/>
    <property type="evidence" value="ECO:0007669"/>
    <property type="project" value="TreeGrafter"/>
</dbReference>
<dbReference type="Pfam" id="PF02146">
    <property type="entry name" value="SIR2"/>
    <property type="match status" value="1"/>
</dbReference>
<feature type="binding site" evidence="4">
    <location>
        <position position="158"/>
    </location>
    <ligand>
        <name>Zn(2+)</name>
        <dbReference type="ChEBI" id="CHEBI:29105"/>
    </ligand>
</feature>
<dbReference type="GO" id="GO:0046872">
    <property type="term" value="F:metal ion binding"/>
    <property type="evidence" value="ECO:0007669"/>
    <property type="project" value="UniProtKB-KW"/>
</dbReference>
<keyword evidence="7" id="KW-1185">Reference proteome</keyword>
<gene>
    <name evidence="6" type="ordered locus">Cwoe_1664</name>
</gene>
<proteinExistence type="predicted"/>
<keyword evidence="4" id="KW-0862">Zinc</keyword>
<dbReference type="AlphaFoldDB" id="D3F115"/>
<dbReference type="InterPro" id="IPR026590">
    <property type="entry name" value="Ssirtuin_cat_dom"/>
</dbReference>
<dbReference type="PANTHER" id="PTHR11085">
    <property type="entry name" value="NAD-DEPENDENT PROTEIN DEACYLASE SIRTUIN-5, MITOCHONDRIAL-RELATED"/>
    <property type="match status" value="1"/>
</dbReference>
<dbReference type="STRING" id="469383.Cwoe_1664"/>
<evidence type="ECO:0000256" key="1">
    <source>
        <dbReference type="ARBA" id="ARBA00012928"/>
    </source>
</evidence>
<reference evidence="6 7" key="1">
    <citation type="journal article" date="2010" name="Stand. Genomic Sci.">
        <title>Complete genome sequence of Conexibacter woesei type strain (ID131577).</title>
        <authorList>
            <person name="Pukall R."/>
            <person name="Lapidus A."/>
            <person name="Glavina Del Rio T."/>
            <person name="Copeland A."/>
            <person name="Tice H."/>
            <person name="Cheng J.-F."/>
            <person name="Lucas S."/>
            <person name="Chen F."/>
            <person name="Nolan M."/>
            <person name="Bruce D."/>
            <person name="Goodwin L."/>
            <person name="Pitluck S."/>
            <person name="Mavromatis K."/>
            <person name="Ivanova N."/>
            <person name="Ovchinnikova G."/>
            <person name="Pati A."/>
            <person name="Chen A."/>
            <person name="Palaniappan K."/>
            <person name="Land M."/>
            <person name="Hauser L."/>
            <person name="Chang Y.-J."/>
            <person name="Jeffries C.D."/>
            <person name="Chain P."/>
            <person name="Meincke L."/>
            <person name="Sims D."/>
            <person name="Brettin T."/>
            <person name="Detter J.C."/>
            <person name="Rohde M."/>
            <person name="Goeker M."/>
            <person name="Bristow J."/>
            <person name="Eisen J.A."/>
            <person name="Markowitz V."/>
            <person name="Kyrpides N.C."/>
            <person name="Klenk H.-P."/>
            <person name="Hugenholtz P."/>
        </authorList>
    </citation>
    <scope>NUCLEOTIDE SEQUENCE [LARGE SCALE GENOMIC DNA]</scope>
    <source>
        <strain evidence="7">DSM 14684 / CIP 108061 / JCM 11494 / NBRC 100937 / ID131577</strain>
    </source>
</reference>
<dbReference type="InterPro" id="IPR029035">
    <property type="entry name" value="DHS-like_NAD/FAD-binding_dom"/>
</dbReference>
<dbReference type="InterPro" id="IPR050134">
    <property type="entry name" value="NAD-dep_sirtuin_deacylases"/>
</dbReference>
<dbReference type="PROSITE" id="PS50305">
    <property type="entry name" value="SIRTUIN"/>
    <property type="match status" value="1"/>
</dbReference>
<reference evidence="7" key="2">
    <citation type="submission" date="2010-01" db="EMBL/GenBank/DDBJ databases">
        <title>The complete genome of Conexibacter woesei DSM 14684.</title>
        <authorList>
            <consortium name="US DOE Joint Genome Institute (JGI-PGF)"/>
            <person name="Lucas S."/>
            <person name="Copeland A."/>
            <person name="Lapidus A."/>
            <person name="Glavina del Rio T."/>
            <person name="Dalin E."/>
            <person name="Tice H."/>
            <person name="Bruce D."/>
            <person name="Goodwin L."/>
            <person name="Pitluck S."/>
            <person name="Kyrpides N."/>
            <person name="Mavromatis K."/>
            <person name="Ivanova N."/>
            <person name="Mikhailova N."/>
            <person name="Chertkov O."/>
            <person name="Brettin T."/>
            <person name="Detter J.C."/>
            <person name="Han C."/>
            <person name="Larimer F."/>
            <person name="Land M."/>
            <person name="Hauser L."/>
            <person name="Markowitz V."/>
            <person name="Cheng J.-F."/>
            <person name="Hugenholtz P."/>
            <person name="Woyke T."/>
            <person name="Wu D."/>
            <person name="Pukall R."/>
            <person name="Steenblock K."/>
            <person name="Schneider S."/>
            <person name="Klenk H.-P."/>
            <person name="Eisen J.A."/>
        </authorList>
    </citation>
    <scope>NUCLEOTIDE SEQUENCE [LARGE SCALE GENOMIC DNA]</scope>
    <source>
        <strain evidence="7">DSM 14684 / CIP 108061 / JCM 11494 / NBRC 100937 / ID131577</strain>
    </source>
</reference>
<dbReference type="CDD" id="cd01407">
    <property type="entry name" value="SIR2-fam"/>
    <property type="match status" value="1"/>
</dbReference>
<dbReference type="PANTHER" id="PTHR11085:SF4">
    <property type="entry name" value="NAD-DEPENDENT PROTEIN DEACYLASE"/>
    <property type="match status" value="1"/>
</dbReference>
<dbReference type="HOGENOM" id="CLU_023643_3_0_11"/>
<keyword evidence="3" id="KW-0520">NAD</keyword>
<evidence type="ECO:0000256" key="2">
    <source>
        <dbReference type="ARBA" id="ARBA00022679"/>
    </source>
</evidence>
<evidence type="ECO:0000313" key="7">
    <source>
        <dbReference type="Proteomes" id="UP000008229"/>
    </source>
</evidence>
<dbReference type="EMBL" id="CP001854">
    <property type="protein sequence ID" value="ADB50091.1"/>
    <property type="molecule type" value="Genomic_DNA"/>
</dbReference>
<dbReference type="Proteomes" id="UP000008229">
    <property type="component" value="Chromosome"/>
</dbReference>
<feature type="binding site" evidence="4">
    <location>
        <position position="135"/>
    </location>
    <ligand>
        <name>Zn(2+)</name>
        <dbReference type="ChEBI" id="CHEBI:29105"/>
    </ligand>
</feature>
<feature type="binding site" evidence="4">
    <location>
        <position position="160"/>
    </location>
    <ligand>
        <name>Zn(2+)</name>
        <dbReference type="ChEBI" id="CHEBI:29105"/>
    </ligand>
</feature>
<accession>D3F115</accession>
<keyword evidence="2" id="KW-0808">Transferase</keyword>